<dbReference type="RefSeq" id="WP_004601289.1">
    <property type="nucleotide sequence ID" value="NZ_HF541867.1"/>
</dbReference>
<dbReference type="EMBL" id="CAJZ01000161">
    <property type="protein sequence ID" value="CCI83860.1"/>
    <property type="molecule type" value="Genomic_DNA"/>
</dbReference>
<comment type="similarity">
    <text evidence="1">Belongs to the carbon-nitrogen hydrolase superfamily. NIT1/NIT2 family.</text>
</comment>
<reference evidence="4 5" key="2">
    <citation type="submission" date="2012-08" db="EMBL/GenBank/DDBJ databases">
        <title>The Genome Sequence of Turicella otitidis ATCC 51513.</title>
        <authorList>
            <consortium name="The Broad Institute Genome Sequencing Platform"/>
            <person name="Earl A."/>
            <person name="Ward D."/>
            <person name="Feldgarden M."/>
            <person name="Gevers D."/>
            <person name="Huys G."/>
            <person name="Walker B."/>
            <person name="Young S.K."/>
            <person name="Zeng Q."/>
            <person name="Gargeya S."/>
            <person name="Fitzgerald M."/>
            <person name="Haas B."/>
            <person name="Abouelleil A."/>
            <person name="Alvarado L."/>
            <person name="Arachchi H.M."/>
            <person name="Berlin A.M."/>
            <person name="Chapman S.B."/>
            <person name="Goldberg J."/>
            <person name="Griggs A."/>
            <person name="Gujja S."/>
            <person name="Hansen M."/>
            <person name="Howarth C."/>
            <person name="Imamovic A."/>
            <person name="Larimer J."/>
            <person name="McCowen C."/>
            <person name="Montmayeur A."/>
            <person name="Murphy C."/>
            <person name="Neiman D."/>
            <person name="Pearson M."/>
            <person name="Priest M."/>
            <person name="Roberts A."/>
            <person name="Saif S."/>
            <person name="Shea T."/>
            <person name="Sisk P."/>
            <person name="Sykes S."/>
            <person name="Wortman J."/>
            <person name="Nusbaum C."/>
            <person name="Birren B."/>
        </authorList>
    </citation>
    <scope>NUCLEOTIDE SEQUENCE [LARGE SCALE GENOMIC DNA]</scope>
    <source>
        <strain evidence="4 5">ATCC 51513</strain>
    </source>
</reference>
<dbReference type="PROSITE" id="PS50263">
    <property type="entry name" value="CN_HYDROLASE"/>
    <property type="match status" value="1"/>
</dbReference>
<proteinExistence type="inferred from homology"/>
<dbReference type="CDD" id="cd07581">
    <property type="entry name" value="nitrilase_3"/>
    <property type="match status" value="1"/>
</dbReference>
<dbReference type="InterPro" id="IPR003010">
    <property type="entry name" value="C-N_Hydrolase"/>
</dbReference>
<evidence type="ECO:0000313" key="5">
    <source>
        <dbReference type="Proteomes" id="UP000006078"/>
    </source>
</evidence>
<keyword evidence="5" id="KW-1185">Reference proteome</keyword>
<dbReference type="PANTHER" id="PTHR23088">
    <property type="entry name" value="NITRILASE-RELATED"/>
    <property type="match status" value="1"/>
</dbReference>
<evidence type="ECO:0000259" key="2">
    <source>
        <dbReference type="PROSITE" id="PS50263"/>
    </source>
</evidence>
<dbReference type="Proteomes" id="UP000006078">
    <property type="component" value="Unassembled WGS sequence"/>
</dbReference>
<dbReference type="PANTHER" id="PTHR23088:SF27">
    <property type="entry name" value="DEAMINATED GLUTATHIONE AMIDASE"/>
    <property type="match status" value="1"/>
</dbReference>
<sequence>MRIALAQTPGFQEPEENLAVVADKAREAAGRGASLVVFPEASSQAFGTGRLDTRASGLDGEFPRGVLGLSRELGITIVVGIFRPADTVERGEKTINRVSNTALVAASGEAIVYDKIHTFDALGNRESDTVRPGTELVIFSHEGVRVGVAVCFDVRYPEQFRELARRGAELVVLPTSWAAGEGKLEQWRVLTRARALDSGAFILAADHALPDGPTKGPTGIGHSVAVAPNGTVLAEAGEGPELLVVDIDPGDAAEQRRELPIL</sequence>
<accession>I7KJV2</accession>
<dbReference type="HOGENOM" id="CLU_030130_1_2_11"/>
<comment type="caution">
    <text evidence="3">The sequence shown here is derived from an EMBL/GenBank/DDBJ whole genome shotgun (WGS) entry which is preliminary data.</text>
</comment>
<evidence type="ECO:0000256" key="1">
    <source>
        <dbReference type="ARBA" id="ARBA00010613"/>
    </source>
</evidence>
<protein>
    <recommendedName>
        <fullName evidence="2">CN hydrolase domain-containing protein</fullName>
    </recommendedName>
</protein>
<dbReference type="STRING" id="29321.AAV33_07510"/>
<dbReference type="SUPFAM" id="SSF56317">
    <property type="entry name" value="Carbon-nitrogen hydrolase"/>
    <property type="match status" value="1"/>
</dbReference>
<dbReference type="Pfam" id="PF00795">
    <property type="entry name" value="CN_hydrolase"/>
    <property type="match status" value="1"/>
</dbReference>
<name>I7KJV2_9CORY</name>
<evidence type="ECO:0000313" key="4">
    <source>
        <dbReference type="EMBL" id="EJZ81668.1"/>
    </source>
</evidence>
<evidence type="ECO:0000313" key="3">
    <source>
        <dbReference type="EMBL" id="CCI83860.1"/>
    </source>
</evidence>
<evidence type="ECO:0000313" key="6">
    <source>
        <dbReference type="Proteomes" id="UP000011016"/>
    </source>
</evidence>
<organism evidence="3 6">
    <name type="scientific">Corynebacterium otitidis ATCC 51513</name>
    <dbReference type="NCBI Taxonomy" id="883169"/>
    <lineage>
        <taxon>Bacteria</taxon>
        <taxon>Bacillati</taxon>
        <taxon>Actinomycetota</taxon>
        <taxon>Actinomycetes</taxon>
        <taxon>Mycobacteriales</taxon>
        <taxon>Corynebacteriaceae</taxon>
        <taxon>Corynebacterium</taxon>
    </lineage>
</organism>
<dbReference type="EMBL" id="AHAE01000067">
    <property type="protein sequence ID" value="EJZ81668.1"/>
    <property type="molecule type" value="Genomic_DNA"/>
</dbReference>
<gene>
    <name evidence="3" type="ORF">BN46_1134</name>
    <name evidence="4" type="ORF">HMPREF9719_01399</name>
</gene>
<reference evidence="3 6" key="1">
    <citation type="journal article" date="2012" name="J. Bacteriol.">
        <title>Draft Genome Sequence of Turicella otitidis ATCC 51513, Isolated from Middle Ear Fluid from a Child with Otitis Media.</title>
        <authorList>
            <person name="Brinkrolf K."/>
            <person name="Schneider J."/>
            <person name="Knecht M."/>
            <person name="Ruckert C."/>
            <person name="Tauch A."/>
        </authorList>
    </citation>
    <scope>NUCLEOTIDE SEQUENCE [LARGE SCALE GENOMIC DNA]</scope>
    <source>
        <strain evidence="3 6">ATCC 51513</strain>
    </source>
</reference>
<dbReference type="OrthoDB" id="9811121at2"/>
<dbReference type="Proteomes" id="UP000011016">
    <property type="component" value="Unassembled WGS sequence"/>
</dbReference>
<dbReference type="eggNOG" id="COG0388">
    <property type="taxonomic scope" value="Bacteria"/>
</dbReference>
<feature type="domain" description="CN hydrolase" evidence="2">
    <location>
        <begin position="1"/>
        <end position="249"/>
    </location>
</feature>
<dbReference type="PATRIC" id="fig|883169.3.peg.1346"/>
<dbReference type="InterPro" id="IPR036526">
    <property type="entry name" value="C-N_Hydrolase_sf"/>
</dbReference>
<dbReference type="AlphaFoldDB" id="I7KJV2"/>
<dbReference type="Gene3D" id="3.60.110.10">
    <property type="entry name" value="Carbon-nitrogen hydrolase"/>
    <property type="match status" value="1"/>
</dbReference>